<dbReference type="GO" id="GO:0006310">
    <property type="term" value="P:DNA recombination"/>
    <property type="evidence" value="ECO:0007669"/>
    <property type="project" value="UniProtKB-UniRule"/>
</dbReference>
<dbReference type="EMBL" id="JACOOR010000005">
    <property type="protein sequence ID" value="MBC5660033.1"/>
    <property type="molecule type" value="Genomic_DNA"/>
</dbReference>
<evidence type="ECO:0000256" key="6">
    <source>
        <dbReference type="HAMAP-Rule" id="MF_00031"/>
    </source>
</evidence>
<dbReference type="Pfam" id="PF07499">
    <property type="entry name" value="RuvA_C"/>
    <property type="match status" value="1"/>
</dbReference>
<name>A0A923LCI1_9FIRM</name>
<comment type="caution">
    <text evidence="9">The sequence shown here is derived from an EMBL/GenBank/DDBJ whole genome shotgun (WGS) entry which is preliminary data.</text>
</comment>
<organism evidence="9 10">
    <name type="scientific">Anaerosacchariphilus hominis</name>
    <dbReference type="NCBI Taxonomy" id="2763017"/>
    <lineage>
        <taxon>Bacteria</taxon>
        <taxon>Bacillati</taxon>
        <taxon>Bacillota</taxon>
        <taxon>Clostridia</taxon>
        <taxon>Lachnospirales</taxon>
        <taxon>Lachnospiraceae</taxon>
        <taxon>Anaerosacchariphilus</taxon>
    </lineage>
</organism>
<dbReference type="SUPFAM" id="SSF50249">
    <property type="entry name" value="Nucleic acid-binding proteins"/>
    <property type="match status" value="1"/>
</dbReference>
<dbReference type="GO" id="GO:0005737">
    <property type="term" value="C:cytoplasm"/>
    <property type="evidence" value="ECO:0007669"/>
    <property type="project" value="UniProtKB-SubCell"/>
</dbReference>
<dbReference type="NCBIfam" id="TIGR00084">
    <property type="entry name" value="ruvA"/>
    <property type="match status" value="1"/>
</dbReference>
<keyword evidence="5 6" id="KW-0234">DNA repair</keyword>
<dbReference type="Gene3D" id="1.10.8.10">
    <property type="entry name" value="DNA helicase RuvA subunit, C-terminal domain"/>
    <property type="match status" value="1"/>
</dbReference>
<feature type="region of interest" description="Domain III" evidence="6">
    <location>
        <begin position="156"/>
        <end position="207"/>
    </location>
</feature>
<proteinExistence type="inferred from homology"/>
<evidence type="ECO:0000259" key="8">
    <source>
        <dbReference type="Pfam" id="PF07499"/>
    </source>
</evidence>
<feature type="domain" description="DNA helicase Holliday junction RuvA type" evidence="7">
    <location>
        <begin position="1"/>
        <end position="64"/>
    </location>
</feature>
<dbReference type="Gene3D" id="1.10.150.20">
    <property type="entry name" value="5' to 3' exonuclease, C-terminal subdomain"/>
    <property type="match status" value="1"/>
</dbReference>
<dbReference type="Pfam" id="PF14520">
    <property type="entry name" value="HHH_5"/>
    <property type="match status" value="1"/>
</dbReference>
<evidence type="ECO:0000256" key="5">
    <source>
        <dbReference type="ARBA" id="ARBA00023204"/>
    </source>
</evidence>
<dbReference type="GO" id="GO:0009378">
    <property type="term" value="F:four-way junction helicase activity"/>
    <property type="evidence" value="ECO:0007669"/>
    <property type="project" value="InterPro"/>
</dbReference>
<dbReference type="HAMAP" id="MF_00031">
    <property type="entry name" value="DNA_HJ_migration_RuvA"/>
    <property type="match status" value="1"/>
</dbReference>
<gene>
    <name evidence="6 9" type="primary">ruvA</name>
    <name evidence="9" type="ORF">H8S44_09640</name>
</gene>
<keyword evidence="3 6" id="KW-0238">DNA-binding</keyword>
<dbReference type="RefSeq" id="WP_186873481.1">
    <property type="nucleotide sequence ID" value="NZ_JACOOR010000005.1"/>
</dbReference>
<comment type="domain">
    <text evidence="6">Has three domains with a flexible linker between the domains II and III and assumes an 'L' shape. Domain III is highly mobile and contacts RuvB.</text>
</comment>
<dbReference type="GO" id="GO:0005524">
    <property type="term" value="F:ATP binding"/>
    <property type="evidence" value="ECO:0007669"/>
    <property type="project" value="InterPro"/>
</dbReference>
<sequence length="207" mass="22340">MIAYIRGTLAFVEPEESMVVLETGGIGYQILLSGRDLDLLPPAGEEVRLYTYLQVREDAFVLYGFFTREDRKLFQLLLGVSGIGPKGALGVLTALSADDLRFAVLADDAKTIAKAPGIGHKTAQKLILELKDKLSLEEAFEARLAGNQTRETAPASDLTDARNEAVEALTALGYSAADSLKAVRKVEAAEGMNVEAILKAALKYMSF</sequence>
<comment type="function">
    <text evidence="6">The RuvA-RuvB-RuvC complex processes Holliday junction (HJ) DNA during genetic recombination and DNA repair, while the RuvA-RuvB complex plays an important role in the rescue of blocked DNA replication forks via replication fork reversal (RFR). RuvA specifically binds to HJ cruciform DNA, conferring on it an open structure. The RuvB hexamer acts as an ATP-dependent pump, pulling dsDNA into and through the RuvAB complex. HJ branch migration allows RuvC to scan DNA until it finds its consensus sequence, where it cleaves and resolves the cruciform DNA.</text>
</comment>
<evidence type="ECO:0000256" key="4">
    <source>
        <dbReference type="ARBA" id="ARBA00023172"/>
    </source>
</evidence>
<evidence type="ECO:0000313" key="10">
    <source>
        <dbReference type="Proteomes" id="UP000649345"/>
    </source>
</evidence>
<dbReference type="InterPro" id="IPR036267">
    <property type="entry name" value="RuvA_C_sf"/>
</dbReference>
<dbReference type="SUPFAM" id="SSF46929">
    <property type="entry name" value="DNA helicase RuvA subunit, C-terminal domain"/>
    <property type="match status" value="1"/>
</dbReference>
<reference evidence="9" key="1">
    <citation type="submission" date="2020-08" db="EMBL/GenBank/DDBJ databases">
        <title>Genome public.</title>
        <authorList>
            <person name="Liu C."/>
            <person name="Sun Q."/>
        </authorList>
    </citation>
    <scope>NUCLEOTIDE SEQUENCE</scope>
    <source>
        <strain evidence="9">NSJ-68</strain>
    </source>
</reference>
<dbReference type="Gene3D" id="2.40.50.140">
    <property type="entry name" value="Nucleic acid-binding proteins"/>
    <property type="match status" value="1"/>
</dbReference>
<protein>
    <recommendedName>
        <fullName evidence="6">Holliday junction branch migration complex subunit RuvA</fullName>
    </recommendedName>
</protein>
<dbReference type="InterPro" id="IPR010994">
    <property type="entry name" value="RuvA_2-like"/>
</dbReference>
<comment type="subcellular location">
    <subcellularLocation>
        <location evidence="6">Cytoplasm</location>
    </subcellularLocation>
</comment>
<keyword evidence="10" id="KW-1185">Reference proteome</keyword>
<dbReference type="CDD" id="cd14332">
    <property type="entry name" value="UBA_RuvA_C"/>
    <property type="match status" value="1"/>
</dbReference>
<evidence type="ECO:0000256" key="1">
    <source>
        <dbReference type="ARBA" id="ARBA00022490"/>
    </source>
</evidence>
<dbReference type="InterPro" id="IPR012340">
    <property type="entry name" value="NA-bd_OB-fold"/>
</dbReference>
<evidence type="ECO:0000256" key="3">
    <source>
        <dbReference type="ARBA" id="ARBA00023125"/>
    </source>
</evidence>
<dbReference type="GO" id="GO:0048476">
    <property type="term" value="C:Holliday junction resolvase complex"/>
    <property type="evidence" value="ECO:0007669"/>
    <property type="project" value="UniProtKB-UniRule"/>
</dbReference>
<dbReference type="AlphaFoldDB" id="A0A923LCI1"/>
<evidence type="ECO:0000259" key="7">
    <source>
        <dbReference type="Pfam" id="PF01330"/>
    </source>
</evidence>
<dbReference type="SUPFAM" id="SSF47781">
    <property type="entry name" value="RuvA domain 2-like"/>
    <property type="match status" value="1"/>
</dbReference>
<accession>A0A923LCI1</accession>
<dbReference type="Pfam" id="PF01330">
    <property type="entry name" value="RuvA_N"/>
    <property type="match status" value="1"/>
</dbReference>
<evidence type="ECO:0000313" key="9">
    <source>
        <dbReference type="EMBL" id="MBC5660033.1"/>
    </source>
</evidence>
<comment type="similarity">
    <text evidence="6">Belongs to the RuvA family.</text>
</comment>
<feature type="region of interest" description="Domain II" evidence="6">
    <location>
        <begin position="67"/>
        <end position="144"/>
    </location>
</feature>
<dbReference type="GO" id="GO:0009379">
    <property type="term" value="C:Holliday junction helicase complex"/>
    <property type="evidence" value="ECO:0007669"/>
    <property type="project" value="InterPro"/>
</dbReference>
<keyword evidence="4 6" id="KW-0233">DNA recombination</keyword>
<evidence type="ECO:0000256" key="2">
    <source>
        <dbReference type="ARBA" id="ARBA00022763"/>
    </source>
</evidence>
<dbReference type="InterPro" id="IPR011114">
    <property type="entry name" value="RuvA_C"/>
</dbReference>
<dbReference type="GO" id="GO:0006281">
    <property type="term" value="P:DNA repair"/>
    <property type="evidence" value="ECO:0007669"/>
    <property type="project" value="UniProtKB-UniRule"/>
</dbReference>
<comment type="caution">
    <text evidence="6">Lacks conserved residue(s) required for the propagation of feature annotation.</text>
</comment>
<feature type="domain" description="Holliday junction DNA helicase RuvA C-terminal" evidence="8">
    <location>
        <begin position="160"/>
        <end position="206"/>
    </location>
</feature>
<dbReference type="InterPro" id="IPR013849">
    <property type="entry name" value="DNA_helicase_Holl-junc_RuvA_I"/>
</dbReference>
<dbReference type="GO" id="GO:0000400">
    <property type="term" value="F:four-way junction DNA binding"/>
    <property type="evidence" value="ECO:0007669"/>
    <property type="project" value="UniProtKB-UniRule"/>
</dbReference>
<keyword evidence="1 6" id="KW-0963">Cytoplasm</keyword>
<dbReference type="InterPro" id="IPR000085">
    <property type="entry name" value="RuvA"/>
</dbReference>
<dbReference type="Proteomes" id="UP000649345">
    <property type="component" value="Unassembled WGS sequence"/>
</dbReference>
<keyword evidence="2 6" id="KW-0227">DNA damage</keyword>
<comment type="subunit">
    <text evidence="6">Homotetramer. Forms an RuvA(8)-RuvB(12)-Holliday junction (HJ) complex. HJ DNA is sandwiched between 2 RuvA tetramers; dsDNA enters through RuvA and exits via RuvB. An RuvB hexamer assembles on each DNA strand where it exits the tetramer. Each RuvB hexamer is contacted by two RuvA subunits (via domain III) on 2 adjacent RuvB subunits; this complex drives branch migration. In the full resolvosome a probable DNA-RuvA(4)-RuvB(12)-RuvC(2) complex forms which resolves the HJ.</text>
</comment>